<keyword evidence="1" id="KW-0732">Signal</keyword>
<proteinExistence type="predicted"/>
<reference evidence="2" key="1">
    <citation type="submission" date="2014-09" db="EMBL/GenBank/DDBJ databases">
        <authorList>
            <person name="Magalhaes I.L.F."/>
            <person name="Oliveira U."/>
            <person name="Santos F.R."/>
            <person name="Vidigal T.H.D.A."/>
            <person name="Brescovit A.D."/>
            <person name="Santos A.J."/>
        </authorList>
    </citation>
    <scope>NUCLEOTIDE SEQUENCE</scope>
    <source>
        <tissue evidence="2">Shoot tissue taken approximately 20 cm above the soil surface</tissue>
    </source>
</reference>
<dbReference type="AlphaFoldDB" id="A0A0A9C4P9"/>
<sequence>MFHHFVLCYLVSSCSICHLYTLSVEGFVTSFTVPPSILLTLQVCGLTV</sequence>
<feature type="signal peptide" evidence="1">
    <location>
        <begin position="1"/>
        <end position="21"/>
    </location>
</feature>
<reference evidence="2" key="2">
    <citation type="journal article" date="2015" name="Data Brief">
        <title>Shoot transcriptome of the giant reed, Arundo donax.</title>
        <authorList>
            <person name="Barrero R.A."/>
            <person name="Guerrero F.D."/>
            <person name="Moolhuijzen P."/>
            <person name="Goolsby J.A."/>
            <person name="Tidwell J."/>
            <person name="Bellgard S.E."/>
            <person name="Bellgard M.I."/>
        </authorList>
    </citation>
    <scope>NUCLEOTIDE SEQUENCE</scope>
    <source>
        <tissue evidence="2">Shoot tissue taken approximately 20 cm above the soil surface</tissue>
    </source>
</reference>
<protein>
    <submittedName>
        <fullName evidence="2">Uncharacterized protein</fullName>
    </submittedName>
</protein>
<accession>A0A0A9C4P9</accession>
<feature type="chain" id="PRO_5002044358" evidence="1">
    <location>
        <begin position="22"/>
        <end position="48"/>
    </location>
</feature>
<evidence type="ECO:0000313" key="2">
    <source>
        <dbReference type="EMBL" id="JAD69428.1"/>
    </source>
</evidence>
<organism evidence="2">
    <name type="scientific">Arundo donax</name>
    <name type="common">Giant reed</name>
    <name type="synonym">Donax arundinaceus</name>
    <dbReference type="NCBI Taxonomy" id="35708"/>
    <lineage>
        <taxon>Eukaryota</taxon>
        <taxon>Viridiplantae</taxon>
        <taxon>Streptophyta</taxon>
        <taxon>Embryophyta</taxon>
        <taxon>Tracheophyta</taxon>
        <taxon>Spermatophyta</taxon>
        <taxon>Magnoliopsida</taxon>
        <taxon>Liliopsida</taxon>
        <taxon>Poales</taxon>
        <taxon>Poaceae</taxon>
        <taxon>PACMAD clade</taxon>
        <taxon>Arundinoideae</taxon>
        <taxon>Arundineae</taxon>
        <taxon>Arundo</taxon>
    </lineage>
</organism>
<dbReference type="EMBL" id="GBRH01228467">
    <property type="protein sequence ID" value="JAD69428.1"/>
    <property type="molecule type" value="Transcribed_RNA"/>
</dbReference>
<name>A0A0A9C4P9_ARUDO</name>
<evidence type="ECO:0000256" key="1">
    <source>
        <dbReference type="SAM" id="SignalP"/>
    </source>
</evidence>